<dbReference type="Gene3D" id="3.90.550.10">
    <property type="entry name" value="Spore Coat Polysaccharide Biosynthesis Protein SpsA, Chain A"/>
    <property type="match status" value="1"/>
</dbReference>
<dbReference type="AlphaFoldDB" id="A0AAD3D8Z6"/>
<accession>A0AAD3D8Z6</accession>
<keyword evidence="2" id="KW-1185">Reference proteome</keyword>
<reference evidence="1 2" key="1">
    <citation type="journal article" date="2021" name="Sci. Rep.">
        <title>The genome of the diatom Chaetoceros tenuissimus carries an ancient integrated fragment of an extant virus.</title>
        <authorList>
            <person name="Hongo Y."/>
            <person name="Kimura K."/>
            <person name="Takaki Y."/>
            <person name="Yoshida Y."/>
            <person name="Baba S."/>
            <person name="Kobayashi G."/>
            <person name="Nagasaki K."/>
            <person name="Hano T."/>
            <person name="Tomaru Y."/>
        </authorList>
    </citation>
    <scope>NUCLEOTIDE SEQUENCE [LARGE SCALE GENOMIC DNA]</scope>
    <source>
        <strain evidence="1 2">NIES-3715</strain>
    </source>
</reference>
<sequence>MNSYPVHPRSKYRAKVYGIVSAHLNNTECVKILRAENVTIRLMELPATEESMKPHIYEAMRKDGCCGPAELMKLYTYTIDPNLHSVSVSLDLDTLLLKPFDTLFDTILYNHDTQEGKMARERLISEGYIAPTYIHQHQDISNETILHQTFHAFYTKEYNAAVANGWQAKRVPLQGGFFMVKPNQTIFDELIQIVNDGDFIMGRGIDKGWKGSGYGRHIYGSMTIQGLLAYYYNEHWQTSVELNRCRVNQKGDNPRHTTAHQKITRPTLLRPNSSLWEDTICRDERDNCDDTQCQNWPITETTLVHFTSCRRQFKTPRKCNVRDVSRYEYLWEYACYDMFREWFRTRQSLEVQREMDVPLETHSSYFFNITFGYCEGPETYVSMKW</sequence>
<dbReference type="EMBL" id="BLLK01000069">
    <property type="protein sequence ID" value="GFH60086.1"/>
    <property type="molecule type" value="Genomic_DNA"/>
</dbReference>
<gene>
    <name evidence="1" type="ORF">CTEN210_16562</name>
</gene>
<proteinExistence type="predicted"/>
<evidence type="ECO:0008006" key="3">
    <source>
        <dbReference type="Google" id="ProtNLM"/>
    </source>
</evidence>
<evidence type="ECO:0000313" key="2">
    <source>
        <dbReference type="Proteomes" id="UP001054902"/>
    </source>
</evidence>
<protein>
    <recommendedName>
        <fullName evidence="3">Nucleotide-diphospho-sugar transferase</fullName>
    </recommendedName>
</protein>
<organism evidence="1 2">
    <name type="scientific">Chaetoceros tenuissimus</name>
    <dbReference type="NCBI Taxonomy" id="426638"/>
    <lineage>
        <taxon>Eukaryota</taxon>
        <taxon>Sar</taxon>
        <taxon>Stramenopiles</taxon>
        <taxon>Ochrophyta</taxon>
        <taxon>Bacillariophyta</taxon>
        <taxon>Coscinodiscophyceae</taxon>
        <taxon>Chaetocerotophycidae</taxon>
        <taxon>Chaetocerotales</taxon>
        <taxon>Chaetocerotaceae</taxon>
        <taxon>Chaetoceros</taxon>
    </lineage>
</organism>
<dbReference type="Proteomes" id="UP001054902">
    <property type="component" value="Unassembled WGS sequence"/>
</dbReference>
<comment type="caution">
    <text evidence="1">The sequence shown here is derived from an EMBL/GenBank/DDBJ whole genome shotgun (WGS) entry which is preliminary data.</text>
</comment>
<evidence type="ECO:0000313" key="1">
    <source>
        <dbReference type="EMBL" id="GFH60086.1"/>
    </source>
</evidence>
<dbReference type="InterPro" id="IPR029044">
    <property type="entry name" value="Nucleotide-diphossugar_trans"/>
</dbReference>
<name>A0AAD3D8Z6_9STRA</name>